<gene>
    <name evidence="1" type="ORF">QGN29_04290</name>
</gene>
<protein>
    <submittedName>
        <fullName evidence="1">DUF2783 domain-containing protein</fullName>
    </submittedName>
</protein>
<dbReference type="KEGG" id="tmk:QGN29_04290"/>
<evidence type="ECO:0000313" key="1">
    <source>
        <dbReference type="EMBL" id="WND03592.1"/>
    </source>
</evidence>
<dbReference type="Pfam" id="PF10932">
    <property type="entry name" value="DUF2783"/>
    <property type="match status" value="1"/>
</dbReference>
<dbReference type="Proteomes" id="UP001268683">
    <property type="component" value="Chromosome"/>
</dbReference>
<dbReference type="EMBL" id="CP123872">
    <property type="protein sequence ID" value="WND03592.1"/>
    <property type="molecule type" value="Genomic_DNA"/>
</dbReference>
<reference evidence="1" key="1">
    <citation type="submission" date="2023-04" db="EMBL/GenBank/DDBJ databases">
        <title>Complete genome sequence of Temperatibacter marinus.</title>
        <authorList>
            <person name="Rong J.-C."/>
            <person name="Yi M.-L."/>
            <person name="Zhao Q."/>
        </authorList>
    </citation>
    <scope>NUCLEOTIDE SEQUENCE</scope>
    <source>
        <strain evidence="1">NBRC 110045</strain>
    </source>
</reference>
<accession>A0AA52HAG2</accession>
<proteinExistence type="predicted"/>
<name>A0AA52HAG2_9PROT</name>
<evidence type="ECO:0000313" key="2">
    <source>
        <dbReference type="Proteomes" id="UP001268683"/>
    </source>
</evidence>
<dbReference type="RefSeq" id="WP_310799445.1">
    <property type="nucleotide sequence ID" value="NZ_CP123872.1"/>
</dbReference>
<organism evidence="1 2">
    <name type="scientific">Temperatibacter marinus</name>
    <dbReference type="NCBI Taxonomy" id="1456591"/>
    <lineage>
        <taxon>Bacteria</taxon>
        <taxon>Pseudomonadati</taxon>
        <taxon>Pseudomonadota</taxon>
        <taxon>Alphaproteobacteria</taxon>
        <taxon>Kordiimonadales</taxon>
        <taxon>Temperatibacteraceae</taxon>
        <taxon>Temperatibacter</taxon>
    </lineage>
</organism>
<keyword evidence="2" id="KW-1185">Reference proteome</keyword>
<sequence>MSTNLILENNIPVPDDVYEVIIDMHKGLTANQSLTANAKLILILANHIADFDVIAQASEIARSNTIEHHEGV</sequence>
<dbReference type="AlphaFoldDB" id="A0AA52HAG2"/>
<dbReference type="InterPro" id="IPR021233">
    <property type="entry name" value="DUF2783"/>
</dbReference>